<dbReference type="InterPro" id="IPR001029">
    <property type="entry name" value="Flagellin_N"/>
</dbReference>
<reference evidence="8 9" key="1">
    <citation type="submission" date="2019-03" db="EMBL/GenBank/DDBJ databases">
        <title>Freshwater and sediment microbial communities from various areas in North America, analyzing microbe dynamics in response to fracking.</title>
        <authorList>
            <person name="Lamendella R."/>
        </authorList>
    </citation>
    <scope>NUCLEOTIDE SEQUENCE [LARGE SCALE GENOMIC DNA]</scope>
    <source>
        <strain evidence="8 9">18_TX</strain>
    </source>
</reference>
<dbReference type="SUPFAM" id="SSF64518">
    <property type="entry name" value="Phase 1 flagellin"/>
    <property type="match status" value="1"/>
</dbReference>
<keyword evidence="8" id="KW-0969">Cilium</keyword>
<comment type="similarity">
    <text evidence="3">Belongs to the bacterial flagellin family.</text>
</comment>
<dbReference type="NCBIfam" id="TIGR02550">
    <property type="entry name" value="flagell_flgL"/>
    <property type="match status" value="1"/>
</dbReference>
<feature type="domain" description="Flagellin C-terminal" evidence="7">
    <location>
        <begin position="335"/>
        <end position="411"/>
    </location>
</feature>
<dbReference type="PANTHER" id="PTHR42792">
    <property type="entry name" value="FLAGELLIN"/>
    <property type="match status" value="1"/>
</dbReference>
<dbReference type="GO" id="GO:0071973">
    <property type="term" value="P:bacterial-type flagellum-dependent cell motility"/>
    <property type="evidence" value="ECO:0007669"/>
    <property type="project" value="InterPro"/>
</dbReference>
<evidence type="ECO:0000256" key="3">
    <source>
        <dbReference type="ARBA" id="ARBA00005709"/>
    </source>
</evidence>
<dbReference type="RefSeq" id="WP_133538797.1">
    <property type="nucleotide sequence ID" value="NZ_SNXI01000002.1"/>
</dbReference>
<dbReference type="InterPro" id="IPR013384">
    <property type="entry name" value="Flagell_FlgL"/>
</dbReference>
<dbReference type="EMBL" id="SNXI01000002">
    <property type="protein sequence ID" value="TDP40340.1"/>
    <property type="molecule type" value="Genomic_DNA"/>
</dbReference>
<organism evidence="8 9">
    <name type="scientific">Idiomarina aquatica</name>
    <dbReference type="NCBI Taxonomy" id="1327752"/>
    <lineage>
        <taxon>Bacteria</taxon>
        <taxon>Pseudomonadati</taxon>
        <taxon>Pseudomonadota</taxon>
        <taxon>Gammaproteobacteria</taxon>
        <taxon>Alteromonadales</taxon>
        <taxon>Idiomarinaceae</taxon>
        <taxon>Idiomarina</taxon>
    </lineage>
</organism>
<comment type="subcellular location">
    <subcellularLocation>
        <location evidence="1">Bacterial flagellum</location>
    </subcellularLocation>
    <subcellularLocation>
        <location evidence="2">Secreted</location>
    </subcellularLocation>
</comment>
<dbReference type="AlphaFoldDB" id="A0A4V3CQ22"/>
<evidence type="ECO:0000256" key="2">
    <source>
        <dbReference type="ARBA" id="ARBA00004613"/>
    </source>
</evidence>
<keyword evidence="8" id="KW-0966">Cell projection</keyword>
<evidence type="ECO:0000256" key="5">
    <source>
        <dbReference type="ARBA" id="ARBA00023143"/>
    </source>
</evidence>
<dbReference type="PANTHER" id="PTHR42792:SF1">
    <property type="entry name" value="FLAGELLAR HOOK-ASSOCIATED PROTEIN 3"/>
    <property type="match status" value="1"/>
</dbReference>
<evidence type="ECO:0000259" key="6">
    <source>
        <dbReference type="Pfam" id="PF00669"/>
    </source>
</evidence>
<feature type="domain" description="Flagellin N-terminal" evidence="6">
    <location>
        <begin position="4"/>
        <end position="140"/>
    </location>
</feature>
<name>A0A4V3CQ22_9GAMM</name>
<evidence type="ECO:0000313" key="9">
    <source>
        <dbReference type="Proteomes" id="UP000295531"/>
    </source>
</evidence>
<dbReference type="Pfam" id="PF00700">
    <property type="entry name" value="Flagellin_C"/>
    <property type="match status" value="1"/>
</dbReference>
<dbReference type="InterPro" id="IPR001492">
    <property type="entry name" value="Flagellin"/>
</dbReference>
<proteinExistence type="inferred from homology"/>
<evidence type="ECO:0000256" key="4">
    <source>
        <dbReference type="ARBA" id="ARBA00022525"/>
    </source>
</evidence>
<accession>A0A4V3CQ22</accession>
<dbReference type="GO" id="GO:0005198">
    <property type="term" value="F:structural molecule activity"/>
    <property type="evidence" value="ECO:0007669"/>
    <property type="project" value="InterPro"/>
</dbReference>
<dbReference type="GO" id="GO:0009424">
    <property type="term" value="C:bacterial-type flagellum hook"/>
    <property type="evidence" value="ECO:0007669"/>
    <property type="project" value="InterPro"/>
</dbReference>
<keyword evidence="5" id="KW-0975">Bacterial flagellum</keyword>
<dbReference type="GO" id="GO:0005576">
    <property type="term" value="C:extracellular region"/>
    <property type="evidence" value="ECO:0007669"/>
    <property type="project" value="UniProtKB-SubCell"/>
</dbReference>
<dbReference type="InterPro" id="IPR046358">
    <property type="entry name" value="Flagellin_C"/>
</dbReference>
<evidence type="ECO:0000259" key="7">
    <source>
        <dbReference type="Pfam" id="PF00700"/>
    </source>
</evidence>
<comment type="caution">
    <text evidence="8">The sequence shown here is derived from an EMBL/GenBank/DDBJ whole genome shotgun (WGS) entry which is preliminary data.</text>
</comment>
<keyword evidence="9" id="KW-1185">Reference proteome</keyword>
<evidence type="ECO:0000313" key="8">
    <source>
        <dbReference type="EMBL" id="TDP40340.1"/>
    </source>
</evidence>
<keyword evidence="4" id="KW-0964">Secreted</keyword>
<dbReference type="Pfam" id="PF00669">
    <property type="entry name" value="Flagellin_N"/>
    <property type="match status" value="1"/>
</dbReference>
<evidence type="ECO:0000256" key="1">
    <source>
        <dbReference type="ARBA" id="ARBA00004365"/>
    </source>
</evidence>
<keyword evidence="8" id="KW-0282">Flagellum</keyword>
<sequence>MRLSTNLYYKQTLDNLLRTQERVNVVQEKLTKQTNILTPADDPIGNTQVLALNEKISQNEQFARNSNFLENSLKREESVLGNINLSLNRARQLAVQAGNGVNSEQDYKAIGQELAAIEQEVFDLMNTRDEAGNFIFGGYQNRNQPFEYDPISKSYSYQNDDGQRTIQISPTLKLAAGDPGSEVFGLVNKRTNVTLQSDTIGVESVGVPNRKEFLELSEDLYDPATPANNFVRLEFTSPTTFNVVDSAGNPAGAPPLTGQTFTPGSPIEVAGLEIEYTGTPAAGDSVEVGFDQPVERNVATVIGDLANTLLNSAGKSEIEIQNQISFGLDDLSTGNDQILSARSGVGARINVMENANNSNADFQVVNKETRASIEDIDWATAITDLTKSETILEASRQIFSRVSGLSLFDYLR</sequence>
<protein>
    <submittedName>
        <fullName evidence="8">Flagellar hook-associated protein 3 FlgL</fullName>
    </submittedName>
</protein>
<dbReference type="Proteomes" id="UP000295531">
    <property type="component" value="Unassembled WGS sequence"/>
</dbReference>
<gene>
    <name evidence="8" type="ORF">DEU29_102241</name>
</gene>
<dbReference type="OrthoDB" id="9768249at2"/>
<dbReference type="Gene3D" id="1.20.1330.10">
    <property type="entry name" value="f41 fragment of flagellin, N-terminal domain"/>
    <property type="match status" value="1"/>
</dbReference>